<feature type="compositionally biased region" description="Basic and acidic residues" evidence="1">
    <location>
        <begin position="18"/>
        <end position="48"/>
    </location>
</feature>
<feature type="compositionally biased region" description="Basic and acidic residues" evidence="1">
    <location>
        <begin position="95"/>
        <end position="138"/>
    </location>
</feature>
<name>E3BLU5_9VIBR</name>
<evidence type="ECO:0000256" key="1">
    <source>
        <dbReference type="SAM" id="MobiDB-lite"/>
    </source>
</evidence>
<feature type="compositionally biased region" description="Low complexity" evidence="1">
    <location>
        <begin position="76"/>
        <end position="88"/>
    </location>
</feature>
<dbReference type="InterPro" id="IPR013354">
    <property type="entry name" value="T3SS_YscP_C"/>
</dbReference>
<organism evidence="2 3">
    <name type="scientific">Vibrio caribbeanicus ATCC BAA-2122</name>
    <dbReference type="NCBI Taxonomy" id="796620"/>
    <lineage>
        <taxon>Bacteria</taxon>
        <taxon>Pseudomonadati</taxon>
        <taxon>Pseudomonadota</taxon>
        <taxon>Gammaproteobacteria</taxon>
        <taxon>Vibrionales</taxon>
        <taxon>Vibrionaceae</taxon>
        <taxon>Vibrio</taxon>
    </lineage>
</organism>
<gene>
    <name evidence="2" type="ORF">VIBC2010_01318</name>
</gene>
<dbReference type="EMBL" id="AEIU01000083">
    <property type="protein sequence ID" value="EFP95873.1"/>
    <property type="molecule type" value="Genomic_DNA"/>
</dbReference>
<feature type="region of interest" description="Disordered" evidence="1">
    <location>
        <begin position="276"/>
        <end position="300"/>
    </location>
</feature>
<evidence type="ECO:0000313" key="2">
    <source>
        <dbReference type="EMBL" id="EFP95873.1"/>
    </source>
</evidence>
<dbReference type="STRING" id="796620.VIBC2010_01318"/>
<feature type="compositionally biased region" description="Polar residues" evidence="1">
    <location>
        <begin position="1"/>
        <end position="17"/>
    </location>
</feature>
<keyword evidence="3" id="KW-1185">Reference proteome</keyword>
<dbReference type="OrthoDB" id="5898177at2"/>
<accession>E3BLU5</accession>
<dbReference type="AlphaFoldDB" id="E3BLU5"/>
<reference evidence="2 3" key="1">
    <citation type="journal article" date="2012" name="Int. J. Syst. Evol. Microbiol.">
        <title>Vibrio caribbeanicus sp. nov., isolated from the marine sponge Scleritoderma cyanea.</title>
        <authorList>
            <person name="Hoffmann M."/>
            <person name="Monday S.R."/>
            <person name="Allard M.W."/>
            <person name="Strain E.A."/>
            <person name="Whittaker P."/>
            <person name="Naum M."/>
            <person name="McCarthy P.J."/>
            <person name="Lopez J.V."/>
            <person name="Fischer M."/>
            <person name="Brown E.W."/>
        </authorList>
    </citation>
    <scope>NUCLEOTIDE SEQUENCE [LARGE SCALE GENOMIC DNA]</scope>
    <source>
        <strain evidence="2 3">ATCC BAA-2122</strain>
    </source>
</reference>
<dbReference type="CDD" id="cd17467">
    <property type="entry name" value="T3SS_YscP_C"/>
    <property type="match status" value="1"/>
</dbReference>
<comment type="caution">
    <text evidence="2">The sequence shown here is derived from an EMBL/GenBank/DDBJ whole genome shotgun (WGS) entry which is preliminary data.</text>
</comment>
<evidence type="ECO:0008006" key="4">
    <source>
        <dbReference type="Google" id="ProtNLM"/>
    </source>
</evidence>
<protein>
    <recommendedName>
        <fullName evidence="4">Type III secretion system needle length determinant</fullName>
    </recommendedName>
</protein>
<proteinExistence type="predicted"/>
<dbReference type="Proteomes" id="UP000002943">
    <property type="component" value="Unassembled WGS sequence"/>
</dbReference>
<sequence>MQIKYNFQETSTSPEQNQQKHEQNVSDELESRFQEALKDKSSREQQEKIRKRNQQQHNNDKEINNGKSHSDKEVEPNLLNTPENLNAEINNKQKLAAEEHHHRQRKKIIDGKVQQRDPEHTEKASDAKPKSAPEEAYPKIRKAQVRLDSEHKAEVPTNADNLTPSRTQGDIILKSLEAQASPKAVRDVNELISQLVDKIYVSLPKANDKEVRLLLNEGLLKGGEISIKQDNSGYSVLIKQEHAHSLISQNARVELSERLQRLGLDHPVRVNISEQMNNQHDQQHSRQQRNIYDEWNPEDE</sequence>
<dbReference type="NCBIfam" id="TIGR02514">
    <property type="entry name" value="type_III_yscP"/>
    <property type="match status" value="1"/>
</dbReference>
<evidence type="ECO:0000313" key="3">
    <source>
        <dbReference type="Proteomes" id="UP000002943"/>
    </source>
</evidence>
<feature type="compositionally biased region" description="Basic and acidic residues" evidence="1">
    <location>
        <begin position="58"/>
        <end position="75"/>
    </location>
</feature>
<dbReference type="eggNOG" id="ENOG5031N24">
    <property type="taxonomic scope" value="Bacteria"/>
</dbReference>
<feature type="region of interest" description="Disordered" evidence="1">
    <location>
        <begin position="1"/>
        <end position="138"/>
    </location>
</feature>